<proteinExistence type="predicted"/>
<dbReference type="STRING" id="5865.A7ANM6"/>
<dbReference type="GeneID" id="5479979"/>
<dbReference type="KEGG" id="bbo:BBOV_III005990"/>
<organism evidence="2 3">
    <name type="scientific">Babesia bovis</name>
    <dbReference type="NCBI Taxonomy" id="5865"/>
    <lineage>
        <taxon>Eukaryota</taxon>
        <taxon>Sar</taxon>
        <taxon>Alveolata</taxon>
        <taxon>Apicomplexa</taxon>
        <taxon>Aconoidasida</taxon>
        <taxon>Piroplasmida</taxon>
        <taxon>Babesiidae</taxon>
        <taxon>Babesia</taxon>
    </lineage>
</organism>
<feature type="compositionally biased region" description="Acidic residues" evidence="1">
    <location>
        <begin position="728"/>
        <end position="767"/>
    </location>
</feature>
<dbReference type="RefSeq" id="XP_001611728.1">
    <property type="nucleotide sequence ID" value="XM_001611678.1"/>
</dbReference>
<feature type="compositionally biased region" description="Basic residues" evidence="1">
    <location>
        <begin position="781"/>
        <end position="793"/>
    </location>
</feature>
<comment type="caution">
    <text evidence="2">The sequence shown here is derived from an EMBL/GenBank/DDBJ whole genome shotgun (WGS) entry which is preliminary data.</text>
</comment>
<reference evidence="2 3" key="1">
    <citation type="journal article" date="2007" name="PLoS Pathog.">
        <title>Genome sequence of Babesia bovis and comparative analysis of apicomplexan hemoprotozoa.</title>
        <authorList>
            <person name="Brayton K.A."/>
            <person name="Lau A.O.T."/>
            <person name="Herndon D.R."/>
            <person name="Hannick L."/>
            <person name="Kappmeyer L.S."/>
            <person name="Berens S.J."/>
            <person name="Bidwell S.L."/>
            <person name="Brown W.C."/>
            <person name="Crabtree J."/>
            <person name="Fadrosh D."/>
            <person name="Feldblum T."/>
            <person name="Forberger H.A."/>
            <person name="Haas B.J."/>
            <person name="Howell J.M."/>
            <person name="Khouri H."/>
            <person name="Koo H."/>
            <person name="Mann D.J."/>
            <person name="Norimine J."/>
            <person name="Paulsen I.T."/>
            <person name="Radune D."/>
            <person name="Ren Q."/>
            <person name="Smith R.K. Jr."/>
            <person name="Suarez C.E."/>
            <person name="White O."/>
            <person name="Wortman J.R."/>
            <person name="Knowles D.P. Jr."/>
            <person name="McElwain T.F."/>
            <person name="Nene V.M."/>
        </authorList>
    </citation>
    <scope>NUCLEOTIDE SEQUENCE [LARGE SCALE GENOMIC DNA]</scope>
    <source>
        <strain evidence="2">T2Bo</strain>
    </source>
</reference>
<dbReference type="EMBL" id="AAXT01000001">
    <property type="protein sequence ID" value="EDO08160.1"/>
    <property type="molecule type" value="Genomic_DNA"/>
</dbReference>
<evidence type="ECO:0000256" key="1">
    <source>
        <dbReference type="SAM" id="MobiDB-lite"/>
    </source>
</evidence>
<dbReference type="VEuPathDB" id="PiroplasmaDB:BBOV_III005990"/>
<evidence type="ECO:0000313" key="2">
    <source>
        <dbReference type="EMBL" id="EDO08160.1"/>
    </source>
</evidence>
<accession>A7ANM6</accession>
<name>A7ANM6_BABBO</name>
<dbReference type="AlphaFoldDB" id="A7ANM6"/>
<feature type="region of interest" description="Disordered" evidence="1">
    <location>
        <begin position="920"/>
        <end position="974"/>
    </location>
</feature>
<reference evidence="3" key="2">
    <citation type="journal article" date="2020" name="Data Brief">
        <title>Transcriptome dataset of Babesia bovis life stages within vertebrate and invertebrate hosts.</title>
        <authorList>
            <person name="Ueti M.W."/>
            <person name="Johnson W.C."/>
            <person name="Kappmeyer L.S."/>
            <person name="Herndon D.R."/>
            <person name="Mousel M.R."/>
            <person name="Reif K.E."/>
            <person name="Taus N.S."/>
            <person name="Ifeonu O.O."/>
            <person name="Silva J.C."/>
            <person name="Suarez C.E."/>
            <person name="Brayton K.A."/>
        </authorList>
    </citation>
    <scope>NUCLEOTIDE SEQUENCE [LARGE SCALE GENOMIC DNA]</scope>
</reference>
<dbReference type="InParanoid" id="A7ANM6"/>
<evidence type="ECO:0000313" key="3">
    <source>
        <dbReference type="Proteomes" id="UP000002173"/>
    </source>
</evidence>
<gene>
    <name evidence="2" type="ORF">BBOV_III005990</name>
</gene>
<dbReference type="eggNOG" id="ENOG502QXX1">
    <property type="taxonomic scope" value="Eukaryota"/>
</dbReference>
<feature type="compositionally biased region" description="Polar residues" evidence="1">
    <location>
        <begin position="937"/>
        <end position="952"/>
    </location>
</feature>
<dbReference type="Proteomes" id="UP000002173">
    <property type="component" value="Unassembled WGS sequence"/>
</dbReference>
<protein>
    <submittedName>
        <fullName evidence="2">Uncharacterized protein</fullName>
    </submittedName>
</protein>
<keyword evidence="3" id="KW-1185">Reference proteome</keyword>
<feature type="compositionally biased region" description="Basic and acidic residues" evidence="1">
    <location>
        <begin position="921"/>
        <end position="933"/>
    </location>
</feature>
<reference evidence="3" key="3">
    <citation type="journal article" date="2021" name="Int. J. Parasitol.">
        <title>Comparative analysis of gene expression between Babesia bovis blood stages and kinetes allowed by improved genome annotation.</title>
        <authorList>
            <person name="Ueti M.W."/>
            <person name="Johnson W.C."/>
            <person name="Kappmeyer L.S."/>
            <person name="Herndon D.R."/>
            <person name="Mousel M.R."/>
            <person name="Reif K.E."/>
            <person name="Taus N.S."/>
            <person name="Ifeonu O.O."/>
            <person name="Silva J.C."/>
            <person name="Suarez C.E."/>
            <person name="Brayton K.A."/>
        </authorList>
    </citation>
    <scope>NUCLEOTIDE SEQUENCE [LARGE SCALE GENOMIC DNA]</scope>
</reference>
<sequence length="991" mass="112173">MSRNDKPYIRRSSPLVHSQRCDYIVAADRRTVCYRASSVNKNGSIRTRSKSHDGTRNAFSSWDALETVLNAYNEDTHHSRVDTTWDEPSPATLDFNFGPERWDPYSDIEEPSQFALDKVEPRSIFDIFSSDVELDTPSPERLTTQRQSTVSPHMQVHPDAFDNAINNHQNINTDAPSEEASTRTVTPVNQAQPEIYRRSPVRSLFDPMRGVRRRSLGRQISPTTTQQPVLKSTGLLRERLEERSRNAAMGTKVRKTEHVSFASDPDTSAAELLRGIIPCEKPKVRPPTPSPLARPGRSLMAFKRALHQQESWIPEDGGSVSLPRRDLPQRNIPTEESDDYYLSVDTSRTARLLLHKYYRPERESEIRRMRDTDISSKREYINENYALVDDSIEPLLKRLEQKTSTFVIPDYDRFIAKPNEPSISRPRWRAMSPDEGERSDDILSDIEISRMISSNTIPNEQLAFSRSMTQICAEAEEHIESDDEDMNIVMSIGMERNKMYSWERLSYDINNEPQHIEVTPLKLPPSASILDQIPQFDMKGTLYDEKYFSMDYDLMGDIGTPTRVLSSTPDMLSSLPSYISLPEAQTTPPVEPVFKMSTAEVDTQPDRMETAVSIQPSMSLDREITSQDGIYPGPTPQNTLQPLEPVEEVMMPPSYTDALESSVAEEPTQLEREPTADLAHARTTGNLAYGRTSSCLWTTYASGEDNQDTVETLPSQHMIEEKQPTTEIEPEEEIPTVEDLEPDIDIPMEEEPPIVEDPEPEPVEDTGDIIPQEVEQDKTEKKKKRKKKKKKKPTAADIESRPRPLRYLVDKQLKEGFKATVFIVTSKKNATSSLCTIKFDYEEDRLILETPSNVFDIDASKVVAEELPTATRSPGLLKLNIQGKKSSAVVIQCAQERNLNVLGGTIGWANAMLEAANINTQKKDNKKEDKTTARLDGSSQHSQASADATTVTPEEHNVTPPMVPGDTTPQKRSLLQRVLLRRRMNKENINE</sequence>
<feature type="region of interest" description="Disordered" evidence="1">
    <location>
        <begin position="716"/>
        <end position="802"/>
    </location>
</feature>